<evidence type="ECO:0000313" key="3">
    <source>
        <dbReference type="Proteomes" id="UP000728185"/>
    </source>
</evidence>
<dbReference type="InterPro" id="IPR042846">
    <property type="entry name" value="BTBD19"/>
</dbReference>
<evidence type="ECO:0000313" key="2">
    <source>
        <dbReference type="EMBL" id="KAA0193759.1"/>
    </source>
</evidence>
<reference evidence="2" key="1">
    <citation type="submission" date="2019-05" db="EMBL/GenBank/DDBJ databases">
        <title>Annotation for the trematode Fasciolopsis buski.</title>
        <authorList>
            <person name="Choi Y.-J."/>
        </authorList>
    </citation>
    <scope>NUCLEOTIDE SEQUENCE</scope>
    <source>
        <strain evidence="2">HT</strain>
        <tissue evidence="2">Whole worm</tissue>
    </source>
</reference>
<dbReference type="InterPro" id="IPR011705">
    <property type="entry name" value="BACK"/>
</dbReference>
<dbReference type="SUPFAM" id="SSF54695">
    <property type="entry name" value="POZ domain"/>
    <property type="match status" value="1"/>
</dbReference>
<dbReference type="Gene3D" id="3.30.710.10">
    <property type="entry name" value="Potassium Channel Kv1.1, Chain A"/>
    <property type="match status" value="1"/>
</dbReference>
<proteinExistence type="predicted"/>
<name>A0A8E0RVA6_9TREM</name>
<dbReference type="InterPro" id="IPR011333">
    <property type="entry name" value="SKP1/BTB/POZ_sf"/>
</dbReference>
<dbReference type="SMART" id="SM00225">
    <property type="entry name" value="BTB"/>
    <property type="match status" value="1"/>
</dbReference>
<dbReference type="PANTHER" id="PTHR46965">
    <property type="entry name" value="BTB/POZ DOMAIN-CONTAINING PROTEIN 19"/>
    <property type="match status" value="1"/>
</dbReference>
<dbReference type="Pfam" id="PF00651">
    <property type="entry name" value="BTB"/>
    <property type="match status" value="1"/>
</dbReference>
<keyword evidence="3" id="KW-1185">Reference proteome</keyword>
<dbReference type="EMBL" id="LUCM01004827">
    <property type="protein sequence ID" value="KAA0193759.1"/>
    <property type="molecule type" value="Genomic_DNA"/>
</dbReference>
<gene>
    <name evidence="2" type="ORF">FBUS_00932</name>
</gene>
<protein>
    <recommendedName>
        <fullName evidence="1">BTB domain-containing protein</fullName>
    </recommendedName>
</protein>
<dbReference type="Proteomes" id="UP000728185">
    <property type="component" value="Unassembled WGS sequence"/>
</dbReference>
<dbReference type="Pfam" id="PF07707">
    <property type="entry name" value="BACK"/>
    <property type="match status" value="1"/>
</dbReference>
<feature type="domain" description="BTB" evidence="1">
    <location>
        <begin position="46"/>
        <end position="112"/>
    </location>
</feature>
<dbReference type="PANTHER" id="PTHR46965:SF1">
    <property type="entry name" value="BTB_POZ DOMAIN-CONTAINING PROTEIN 19"/>
    <property type="match status" value="1"/>
</dbReference>
<sequence length="387" mass="44123">MDKNLQLNTSVHSTTESTAEAQGYTYGSQQILARDMSKIVNRKLFSDVCFIVGSEKEKIWGHRCILSARSSIFHQLFINEPNKYSFDLGNVKPLPFLLLLYFIYTNSISFDRLDIYEVFDLLRLAEDYKCEELADLAERQMGYLVDPKSAFEFLPIAMHIERSQLKANLLEYIEEFSTSLLVTSNEDILRLTPKAMKAILESDQLDIDELRAVEVARYWAENYLERARENSANAERDNARASIIKLQSTSSDSTSDSLETNRMTMNTAKEEWNKYSSATQEALEQVADVMSALRLALIPPTDLLLLEEENLKQGLIPEQCFISAWRVLATQGSPATPDEKRCIALPRKGSITRTQRRKSFIDPQLLARKSRSFTRLPEFAVAKGLDS</sequence>
<dbReference type="AlphaFoldDB" id="A0A8E0RVA6"/>
<comment type="caution">
    <text evidence="2">The sequence shown here is derived from an EMBL/GenBank/DDBJ whole genome shotgun (WGS) entry which is preliminary data.</text>
</comment>
<dbReference type="InterPro" id="IPR000210">
    <property type="entry name" value="BTB/POZ_dom"/>
</dbReference>
<evidence type="ECO:0000259" key="1">
    <source>
        <dbReference type="PROSITE" id="PS50097"/>
    </source>
</evidence>
<accession>A0A8E0RVA6</accession>
<dbReference type="PROSITE" id="PS50097">
    <property type="entry name" value="BTB"/>
    <property type="match status" value="1"/>
</dbReference>
<organism evidence="2 3">
    <name type="scientific">Fasciolopsis buskii</name>
    <dbReference type="NCBI Taxonomy" id="27845"/>
    <lineage>
        <taxon>Eukaryota</taxon>
        <taxon>Metazoa</taxon>
        <taxon>Spiralia</taxon>
        <taxon>Lophotrochozoa</taxon>
        <taxon>Platyhelminthes</taxon>
        <taxon>Trematoda</taxon>
        <taxon>Digenea</taxon>
        <taxon>Plagiorchiida</taxon>
        <taxon>Echinostomata</taxon>
        <taxon>Echinostomatoidea</taxon>
        <taxon>Fasciolidae</taxon>
        <taxon>Fasciolopsis</taxon>
    </lineage>
</organism>
<dbReference type="OrthoDB" id="45365at2759"/>